<evidence type="ECO:0000259" key="3">
    <source>
        <dbReference type="Pfam" id="PF03364"/>
    </source>
</evidence>
<evidence type="ECO:0000313" key="5">
    <source>
        <dbReference type="Proteomes" id="UP000031623"/>
    </source>
</evidence>
<sequence length="145" mass="16343">MIHIHKTALVPYRSRDMFTLVNDIDAYPRFLPWCKSTTILSQTSSQIVATITMGSVGLEKSFTTTNVIKPDESIEIHLLEGPFSQLQGRWTFQPLGEEGCKISLTMEFEISNQLLRMSLGPIFSKIVNSLVDAFVQRANELYGKS</sequence>
<name>A0A090AIC4_9GAMM</name>
<dbReference type="Gene3D" id="3.30.530.20">
    <property type="match status" value="1"/>
</dbReference>
<dbReference type="InterPro" id="IPR023393">
    <property type="entry name" value="START-like_dom_sf"/>
</dbReference>
<dbReference type="InterPro" id="IPR005031">
    <property type="entry name" value="COQ10_START"/>
</dbReference>
<organism evidence="4 5">
    <name type="scientific">Thioploca ingrica</name>
    <dbReference type="NCBI Taxonomy" id="40754"/>
    <lineage>
        <taxon>Bacteria</taxon>
        <taxon>Pseudomonadati</taxon>
        <taxon>Pseudomonadota</taxon>
        <taxon>Gammaproteobacteria</taxon>
        <taxon>Thiotrichales</taxon>
        <taxon>Thiotrichaceae</taxon>
        <taxon>Thioploca</taxon>
    </lineage>
</organism>
<accession>A0A090AIC4</accession>
<dbReference type="GO" id="GO:0048039">
    <property type="term" value="F:ubiquinone binding"/>
    <property type="evidence" value="ECO:0007669"/>
    <property type="project" value="InterPro"/>
</dbReference>
<evidence type="ECO:0000256" key="2">
    <source>
        <dbReference type="ARBA" id="ARBA00022649"/>
    </source>
</evidence>
<dbReference type="Proteomes" id="UP000031623">
    <property type="component" value="Chromosome"/>
</dbReference>
<gene>
    <name evidence="4" type="ORF">THII_2812</name>
</gene>
<dbReference type="PANTHER" id="PTHR12901:SF10">
    <property type="entry name" value="COENZYME Q-BINDING PROTEIN COQ10, MITOCHONDRIAL"/>
    <property type="match status" value="1"/>
</dbReference>
<dbReference type="HOGENOM" id="CLU_079653_3_1_6"/>
<dbReference type="CDD" id="cd07813">
    <property type="entry name" value="COQ10p_like"/>
    <property type="match status" value="1"/>
</dbReference>
<dbReference type="SUPFAM" id="SSF55961">
    <property type="entry name" value="Bet v1-like"/>
    <property type="match status" value="1"/>
</dbReference>
<dbReference type="InterPro" id="IPR044996">
    <property type="entry name" value="COQ10-like"/>
</dbReference>
<comment type="similarity">
    <text evidence="1">Belongs to the ribosome association toxin RatA family.</text>
</comment>
<dbReference type="STRING" id="40754.THII_2812"/>
<dbReference type="EMBL" id="AP014633">
    <property type="protein sequence ID" value="BAP57109.1"/>
    <property type="molecule type" value="Genomic_DNA"/>
</dbReference>
<keyword evidence="5" id="KW-1185">Reference proteome</keyword>
<dbReference type="GO" id="GO:0045333">
    <property type="term" value="P:cellular respiration"/>
    <property type="evidence" value="ECO:0007669"/>
    <property type="project" value="InterPro"/>
</dbReference>
<dbReference type="PANTHER" id="PTHR12901">
    <property type="entry name" value="SPERM PROTEIN HOMOLOG"/>
    <property type="match status" value="1"/>
</dbReference>
<keyword evidence="2" id="KW-1277">Toxin-antitoxin system</keyword>
<dbReference type="Pfam" id="PF03364">
    <property type="entry name" value="Polyketide_cyc"/>
    <property type="match status" value="1"/>
</dbReference>
<dbReference type="KEGG" id="tig:THII_2812"/>
<dbReference type="AlphaFoldDB" id="A0A090AIC4"/>
<feature type="domain" description="Coenzyme Q-binding protein COQ10 START" evidence="3">
    <location>
        <begin position="10"/>
        <end position="134"/>
    </location>
</feature>
<evidence type="ECO:0000313" key="4">
    <source>
        <dbReference type="EMBL" id="BAP57109.1"/>
    </source>
</evidence>
<reference evidence="4 5" key="1">
    <citation type="journal article" date="2014" name="ISME J.">
        <title>Ecophysiology of Thioploca ingrica as revealed by the complete genome sequence supplemented with proteomic evidence.</title>
        <authorList>
            <person name="Kojima H."/>
            <person name="Ogura Y."/>
            <person name="Yamamoto N."/>
            <person name="Togashi T."/>
            <person name="Mori H."/>
            <person name="Watanabe T."/>
            <person name="Nemoto F."/>
            <person name="Kurokawa K."/>
            <person name="Hayashi T."/>
            <person name="Fukui M."/>
        </authorList>
    </citation>
    <scope>NUCLEOTIDE SEQUENCE [LARGE SCALE GENOMIC DNA]</scope>
</reference>
<evidence type="ECO:0000256" key="1">
    <source>
        <dbReference type="ARBA" id="ARBA00008918"/>
    </source>
</evidence>
<proteinExistence type="inferred from homology"/>
<protein>
    <recommendedName>
        <fullName evidence="3">Coenzyme Q-binding protein COQ10 START domain-containing protein</fullName>
    </recommendedName>
</protein>